<feature type="compositionally biased region" description="Low complexity" evidence="1">
    <location>
        <begin position="1"/>
        <end position="19"/>
    </location>
</feature>
<dbReference type="Proteomes" id="UP001209570">
    <property type="component" value="Unassembled WGS sequence"/>
</dbReference>
<feature type="compositionally biased region" description="Basic and acidic residues" evidence="1">
    <location>
        <begin position="288"/>
        <end position="303"/>
    </location>
</feature>
<feature type="region of interest" description="Disordered" evidence="1">
    <location>
        <begin position="285"/>
        <end position="333"/>
    </location>
</feature>
<keyword evidence="3" id="KW-1185">Reference proteome</keyword>
<evidence type="ECO:0000313" key="2">
    <source>
        <dbReference type="EMBL" id="KAJ0404888.1"/>
    </source>
</evidence>
<dbReference type="EMBL" id="JAKCXM010000054">
    <property type="protein sequence ID" value="KAJ0404888.1"/>
    <property type="molecule type" value="Genomic_DNA"/>
</dbReference>
<feature type="compositionally biased region" description="Basic and acidic residues" evidence="1">
    <location>
        <begin position="46"/>
        <end position="56"/>
    </location>
</feature>
<organism evidence="2 3">
    <name type="scientific">Pythium insidiosum</name>
    <name type="common">Pythiosis disease agent</name>
    <dbReference type="NCBI Taxonomy" id="114742"/>
    <lineage>
        <taxon>Eukaryota</taxon>
        <taxon>Sar</taxon>
        <taxon>Stramenopiles</taxon>
        <taxon>Oomycota</taxon>
        <taxon>Peronosporomycetes</taxon>
        <taxon>Pythiales</taxon>
        <taxon>Pythiaceae</taxon>
        <taxon>Pythium</taxon>
    </lineage>
</organism>
<dbReference type="AlphaFoldDB" id="A0AAD5LNK8"/>
<reference evidence="2" key="1">
    <citation type="submission" date="2021-12" db="EMBL/GenBank/DDBJ databases">
        <title>Prjna785345.</title>
        <authorList>
            <person name="Rujirawat T."/>
            <person name="Krajaejun T."/>
        </authorList>
    </citation>
    <scope>NUCLEOTIDE SEQUENCE</scope>
    <source>
        <strain evidence="2">Pi057C3</strain>
    </source>
</reference>
<proteinExistence type="predicted"/>
<accession>A0AAD5LNK8</accession>
<feature type="region of interest" description="Disordered" evidence="1">
    <location>
        <begin position="542"/>
        <end position="561"/>
    </location>
</feature>
<evidence type="ECO:0000313" key="3">
    <source>
        <dbReference type="Proteomes" id="UP001209570"/>
    </source>
</evidence>
<feature type="region of interest" description="Disordered" evidence="1">
    <location>
        <begin position="1"/>
        <end position="56"/>
    </location>
</feature>
<protein>
    <submittedName>
        <fullName evidence="2">Uncharacterized protein</fullName>
    </submittedName>
</protein>
<sequence length="600" mass="67502">MSASTRPSTASSRRQAPAPLGRPQSAAGLAVPASPSNRNGSVFTPAKDKASASSDELIRDLESKVRKVVEQKRAESDRLRFAVAKRRDEVEKAKLVLQDLLKDSEALGLHYQLPGATGDKLDVAAALATTEQPEDDPTRLQPVVSISRRPVYTKHTKIHELEAKLERRAKEAHQVYRRTLVLEHIKKRLVNERIDVAQLTNVLKQRYSDLTHQTQELQKKDIAAGEAVNQEQTRLAQQKADMAESERKFKYELALRQKWAKEKAKFERYYSDQLKVVAAKAAQAREAGAQRDANRSLDRRSPERAQSCKRQGLSPTNAAKLMTPEEEDADEQRHRDAFQRIGVDCRAEGIDPEEIVRICLSHEELKKELDAKHDEAVERIAQLRAQIGRMRSVQREDIPLSKRGTSQKIETKQLEISVVERQLATVVEQYMFVDQSVRPIKIGLQQVLQTVSNATVNIDDTLALEKTLVESCEEMMRLLRETSVSHLPSVSENQNADGPADDGPTNANNESLLSLNQQGAVSFENFTSPFNVRVPVKKHEPYHFPGLTRPQNEKSEDDAQEEDVFEVMDRAMVKRVSSVVVCMSVGKKHKAKPRNATAEM</sequence>
<name>A0AAD5LNK8_PYTIN</name>
<gene>
    <name evidence="2" type="ORF">P43SY_001800</name>
</gene>
<comment type="caution">
    <text evidence="2">The sequence shown here is derived from an EMBL/GenBank/DDBJ whole genome shotgun (WGS) entry which is preliminary data.</text>
</comment>
<feature type="compositionally biased region" description="Polar residues" evidence="1">
    <location>
        <begin position="486"/>
        <end position="496"/>
    </location>
</feature>
<evidence type="ECO:0000256" key="1">
    <source>
        <dbReference type="SAM" id="MobiDB-lite"/>
    </source>
</evidence>
<feature type="region of interest" description="Disordered" evidence="1">
    <location>
        <begin position="486"/>
        <end position="510"/>
    </location>
</feature>